<evidence type="ECO:0000256" key="1">
    <source>
        <dbReference type="SAM" id="MobiDB-lite"/>
    </source>
</evidence>
<accession>A0A1M6EHD8</accession>
<sequence>MSNNNIEKIKKLLEEKKKTGNKKGIAGERPNKQIGRYQKAFKNTKRGGLTDK</sequence>
<dbReference type="RefSeq" id="WP_190014146.1">
    <property type="nucleotide sequence ID" value="NZ_FQZV01000008.1"/>
</dbReference>
<dbReference type="AlphaFoldDB" id="A0A1M6EHD8"/>
<protein>
    <submittedName>
        <fullName evidence="2">Uncharacterized protein</fullName>
    </submittedName>
</protein>
<dbReference type="Proteomes" id="UP000184536">
    <property type="component" value="Unassembled WGS sequence"/>
</dbReference>
<evidence type="ECO:0000313" key="3">
    <source>
        <dbReference type="Proteomes" id="UP000184536"/>
    </source>
</evidence>
<gene>
    <name evidence="2" type="ORF">SAMN02745975_00746</name>
</gene>
<proteinExistence type="predicted"/>
<organism evidence="2 3">
    <name type="scientific">Geosporobacter subterraneus DSM 17957</name>
    <dbReference type="NCBI Taxonomy" id="1121919"/>
    <lineage>
        <taxon>Bacteria</taxon>
        <taxon>Bacillati</taxon>
        <taxon>Bacillota</taxon>
        <taxon>Clostridia</taxon>
        <taxon>Peptostreptococcales</taxon>
        <taxon>Thermotaleaceae</taxon>
        <taxon>Geosporobacter</taxon>
    </lineage>
</organism>
<evidence type="ECO:0000313" key="2">
    <source>
        <dbReference type="EMBL" id="SHI84885.1"/>
    </source>
</evidence>
<dbReference type="EMBL" id="FQZV01000008">
    <property type="protein sequence ID" value="SHI84885.1"/>
    <property type="molecule type" value="Genomic_DNA"/>
</dbReference>
<name>A0A1M6EHD8_9FIRM</name>
<feature type="region of interest" description="Disordered" evidence="1">
    <location>
        <begin position="15"/>
        <end position="52"/>
    </location>
</feature>
<keyword evidence="3" id="KW-1185">Reference proteome</keyword>
<reference evidence="3" key="1">
    <citation type="submission" date="2016-11" db="EMBL/GenBank/DDBJ databases">
        <authorList>
            <person name="Varghese N."/>
            <person name="Submissions S."/>
        </authorList>
    </citation>
    <scope>NUCLEOTIDE SEQUENCE [LARGE SCALE GENOMIC DNA]</scope>
    <source>
        <strain evidence="3">DSM 17957</strain>
    </source>
</reference>